<dbReference type="AlphaFoldDB" id="A0A3N2Q7I9"/>
<keyword evidence="1" id="KW-1133">Transmembrane helix</keyword>
<protein>
    <submittedName>
        <fullName evidence="2">Uncharacterized protein</fullName>
    </submittedName>
</protein>
<proteinExistence type="predicted"/>
<dbReference type="EMBL" id="ML119051">
    <property type="protein sequence ID" value="ROT42647.1"/>
    <property type="molecule type" value="Genomic_DNA"/>
</dbReference>
<sequence length="337" mass="37727">MPGRVPVSSPSPPLAGSIWFLPRRDEVSDSDAPFNPRLPPSEAFNHPVVVLSRSNEINGHVDILKITSFGGSTLSDRFPRSFKRRRQFLPIHPSDPHPDSGIFLSLAEGKMDKRSYINISDVFRVPFQILRRVRNGTRPRLTSSSYDKLASIRRKYRYDTSNLVTATTSLPNDMDETPYPELALLNAPLISSYGTLSGQPSSPLQSWSGRTFQSAEPGPYYPSSPAFQQPRPLVGQESYTLPIRDLPIHRRRQEVPIRSIIQEWLPTWGTILTWASIALCLYGICYLTYLAAQAGMVMVASLGHWLGPLPDRIAGKISDVVQFVGQWLSRKMRLGLG</sequence>
<feature type="transmembrane region" description="Helical" evidence="1">
    <location>
        <begin position="271"/>
        <end position="292"/>
    </location>
</feature>
<keyword evidence="3" id="KW-1185">Reference proteome</keyword>
<dbReference type="PANTHER" id="PTHR37048:SF2">
    <property type="entry name" value="QUESTIONABLE PROTEIN"/>
    <property type="match status" value="1"/>
</dbReference>
<dbReference type="OrthoDB" id="3537171at2759"/>
<keyword evidence="1" id="KW-0812">Transmembrane</keyword>
<evidence type="ECO:0000313" key="2">
    <source>
        <dbReference type="EMBL" id="ROT42647.1"/>
    </source>
</evidence>
<dbReference type="RefSeq" id="XP_028470453.1">
    <property type="nucleotide sequence ID" value="XM_028610267.1"/>
</dbReference>
<name>A0A3N2Q7I9_SODAK</name>
<organism evidence="2 3">
    <name type="scientific">Sodiomyces alkalinus (strain CBS 110278 / VKM F-3762 / F11)</name>
    <name type="common">Alkaliphilic filamentous fungus</name>
    <dbReference type="NCBI Taxonomy" id="1314773"/>
    <lineage>
        <taxon>Eukaryota</taxon>
        <taxon>Fungi</taxon>
        <taxon>Dikarya</taxon>
        <taxon>Ascomycota</taxon>
        <taxon>Pezizomycotina</taxon>
        <taxon>Sordariomycetes</taxon>
        <taxon>Hypocreomycetidae</taxon>
        <taxon>Glomerellales</taxon>
        <taxon>Plectosphaerellaceae</taxon>
        <taxon>Sodiomyces</taxon>
    </lineage>
</organism>
<dbReference type="STRING" id="1314773.A0A3N2Q7I9"/>
<reference evidence="2 3" key="1">
    <citation type="journal article" date="2018" name="Mol. Ecol.">
        <title>The obligate alkalophilic soda-lake fungus Sodiomyces alkalinus has shifted to a protein diet.</title>
        <authorList>
            <person name="Grum-Grzhimaylo A.A."/>
            <person name="Falkoski D.L."/>
            <person name="van den Heuvel J."/>
            <person name="Valero-Jimenez C.A."/>
            <person name="Min B."/>
            <person name="Choi I.G."/>
            <person name="Lipzen A."/>
            <person name="Daum C.G."/>
            <person name="Aanen D.K."/>
            <person name="Tsang A."/>
            <person name="Henrissat B."/>
            <person name="Bilanenko E.N."/>
            <person name="de Vries R.P."/>
            <person name="van Kan J.A.L."/>
            <person name="Grigoriev I.V."/>
            <person name="Debets A.J.M."/>
        </authorList>
    </citation>
    <scope>NUCLEOTIDE SEQUENCE [LARGE SCALE GENOMIC DNA]</scope>
    <source>
        <strain evidence="2 3">F11</strain>
    </source>
</reference>
<gene>
    <name evidence="2" type="ORF">SODALDRAFT_326806</name>
</gene>
<dbReference type="Proteomes" id="UP000272025">
    <property type="component" value="Unassembled WGS sequence"/>
</dbReference>
<dbReference type="PANTHER" id="PTHR37048">
    <property type="entry name" value="QUESTIONABLE PROTEIN"/>
    <property type="match status" value="1"/>
</dbReference>
<dbReference type="GeneID" id="39578745"/>
<accession>A0A3N2Q7I9</accession>
<keyword evidence="1" id="KW-0472">Membrane</keyword>
<evidence type="ECO:0000313" key="3">
    <source>
        <dbReference type="Proteomes" id="UP000272025"/>
    </source>
</evidence>
<evidence type="ECO:0000256" key="1">
    <source>
        <dbReference type="SAM" id="Phobius"/>
    </source>
</evidence>